<feature type="transmembrane region" description="Helical" evidence="5">
    <location>
        <begin position="48"/>
        <end position="67"/>
    </location>
</feature>
<dbReference type="STRING" id="582672.SAMN05216360_101436"/>
<protein>
    <recommendedName>
        <fullName evidence="5">Probable membrane transporter protein</fullName>
    </recommendedName>
</protein>
<evidence type="ECO:0000256" key="4">
    <source>
        <dbReference type="ARBA" id="ARBA00023136"/>
    </source>
</evidence>
<evidence type="ECO:0000256" key="5">
    <source>
        <dbReference type="RuleBase" id="RU363041"/>
    </source>
</evidence>
<evidence type="ECO:0000256" key="1">
    <source>
        <dbReference type="ARBA" id="ARBA00004141"/>
    </source>
</evidence>
<name>A0A1G9RZ96_9HYPH</name>
<comment type="subcellular location">
    <subcellularLocation>
        <location evidence="5">Cell membrane</location>
        <topology evidence="5">Multi-pass membrane protein</topology>
    </subcellularLocation>
    <subcellularLocation>
        <location evidence="1">Membrane</location>
        <topology evidence="1">Multi-pass membrane protein</topology>
    </subcellularLocation>
</comment>
<dbReference type="Proteomes" id="UP000198704">
    <property type="component" value="Unassembled WGS sequence"/>
</dbReference>
<evidence type="ECO:0000256" key="2">
    <source>
        <dbReference type="ARBA" id="ARBA00022692"/>
    </source>
</evidence>
<evidence type="ECO:0000313" key="6">
    <source>
        <dbReference type="EMBL" id="SDM28502.1"/>
    </source>
</evidence>
<keyword evidence="4 5" id="KW-0472">Membrane</keyword>
<sequence>MMPGPLTSGLAAGSGGVVGVILGLVGGGGSILAVPLLTYVVGVSSPHVAIGTSALAVSVSAAGNLVPQWRAGNVKWRCAAAFSLAGVLGALVGSAAAKAVDGKSLLALFGVVMLVVGGLMLRKRRGEGDPDVRLTKASAPVLLPWLLGIGLAVGLFSGFFGIGGGFLIVPGLMLATAMPLPMAIGTSLVAVSAFGAATAASYAASGLIDWPLAGLFILGGVLGGLVGSRLGQRLAGRKRALTVTFAGLVILVGLCVVARGALPLLGLSA</sequence>
<organism evidence="6 7">
    <name type="scientific">Methylobacterium phyllostachyos</name>
    <dbReference type="NCBI Taxonomy" id="582672"/>
    <lineage>
        <taxon>Bacteria</taxon>
        <taxon>Pseudomonadati</taxon>
        <taxon>Pseudomonadota</taxon>
        <taxon>Alphaproteobacteria</taxon>
        <taxon>Hyphomicrobiales</taxon>
        <taxon>Methylobacteriaceae</taxon>
        <taxon>Methylobacterium</taxon>
    </lineage>
</organism>
<evidence type="ECO:0000313" key="7">
    <source>
        <dbReference type="Proteomes" id="UP000198704"/>
    </source>
</evidence>
<feature type="transmembrane region" description="Helical" evidence="5">
    <location>
        <begin position="79"/>
        <end position="97"/>
    </location>
</feature>
<feature type="transmembrane region" description="Helical" evidence="5">
    <location>
        <begin position="20"/>
        <end position="41"/>
    </location>
</feature>
<keyword evidence="5" id="KW-1003">Cell membrane</keyword>
<keyword evidence="3 5" id="KW-1133">Transmembrane helix</keyword>
<dbReference type="AlphaFoldDB" id="A0A1G9RZ96"/>
<comment type="similarity">
    <text evidence="5">Belongs to the 4-toluene sulfonate uptake permease (TSUP) (TC 2.A.102) family.</text>
</comment>
<keyword evidence="7" id="KW-1185">Reference proteome</keyword>
<dbReference type="InterPro" id="IPR002781">
    <property type="entry name" value="TM_pro_TauE-like"/>
</dbReference>
<feature type="transmembrane region" description="Helical" evidence="5">
    <location>
        <begin position="210"/>
        <end position="228"/>
    </location>
</feature>
<feature type="transmembrane region" description="Helical" evidence="5">
    <location>
        <begin position="240"/>
        <end position="262"/>
    </location>
</feature>
<reference evidence="7" key="1">
    <citation type="submission" date="2016-10" db="EMBL/GenBank/DDBJ databases">
        <authorList>
            <person name="Varghese N."/>
            <person name="Submissions S."/>
        </authorList>
    </citation>
    <scope>NUCLEOTIDE SEQUENCE [LARGE SCALE GENOMIC DNA]</scope>
    <source>
        <strain evidence="7">BL47</strain>
    </source>
</reference>
<dbReference type="GO" id="GO:0005886">
    <property type="term" value="C:plasma membrane"/>
    <property type="evidence" value="ECO:0007669"/>
    <property type="project" value="UniProtKB-SubCell"/>
</dbReference>
<proteinExistence type="inferred from homology"/>
<feature type="transmembrane region" description="Helical" evidence="5">
    <location>
        <begin position="104"/>
        <end position="122"/>
    </location>
</feature>
<evidence type="ECO:0000256" key="3">
    <source>
        <dbReference type="ARBA" id="ARBA00022989"/>
    </source>
</evidence>
<keyword evidence="2 5" id="KW-0812">Transmembrane</keyword>
<dbReference type="PANTHER" id="PTHR43701">
    <property type="entry name" value="MEMBRANE TRANSPORTER PROTEIN MJ0441-RELATED"/>
    <property type="match status" value="1"/>
</dbReference>
<accession>A0A1G9RZ96</accession>
<dbReference type="RefSeq" id="WP_208858998.1">
    <property type="nucleotide sequence ID" value="NZ_FNHS01000001.1"/>
</dbReference>
<dbReference type="PANTHER" id="PTHR43701:SF2">
    <property type="entry name" value="MEMBRANE TRANSPORTER PROTEIN YJNA-RELATED"/>
    <property type="match status" value="1"/>
</dbReference>
<dbReference type="EMBL" id="FNHS01000001">
    <property type="protein sequence ID" value="SDM28502.1"/>
    <property type="molecule type" value="Genomic_DNA"/>
</dbReference>
<feature type="transmembrane region" description="Helical" evidence="5">
    <location>
        <begin position="142"/>
        <end position="168"/>
    </location>
</feature>
<dbReference type="Pfam" id="PF01925">
    <property type="entry name" value="TauE"/>
    <property type="match status" value="1"/>
</dbReference>
<dbReference type="InterPro" id="IPR051598">
    <property type="entry name" value="TSUP/Inactive_protease-like"/>
</dbReference>
<gene>
    <name evidence="6" type="ORF">SAMN05216360_101436</name>
</gene>